<feature type="compositionally biased region" description="Basic residues" evidence="1">
    <location>
        <begin position="203"/>
        <end position="212"/>
    </location>
</feature>
<evidence type="ECO:0000313" key="2">
    <source>
        <dbReference type="EMBL" id="KAK5625766.1"/>
    </source>
</evidence>
<feature type="compositionally biased region" description="Basic and acidic residues" evidence="1">
    <location>
        <begin position="213"/>
        <end position="223"/>
    </location>
</feature>
<dbReference type="GO" id="GO:0005634">
    <property type="term" value="C:nucleus"/>
    <property type="evidence" value="ECO:0007669"/>
    <property type="project" value="TreeGrafter"/>
</dbReference>
<feature type="compositionally biased region" description="Acidic residues" evidence="1">
    <location>
        <begin position="253"/>
        <end position="263"/>
    </location>
</feature>
<dbReference type="PANTHER" id="PTHR15410">
    <property type="entry name" value="HIRA-INTERACTING PROTEIN 3"/>
    <property type="match status" value="1"/>
</dbReference>
<feature type="compositionally biased region" description="Basic residues" evidence="1">
    <location>
        <begin position="423"/>
        <end position="432"/>
    </location>
</feature>
<feature type="region of interest" description="Disordered" evidence="1">
    <location>
        <begin position="414"/>
        <end position="484"/>
    </location>
</feature>
<evidence type="ECO:0000313" key="3">
    <source>
        <dbReference type="Proteomes" id="UP001305414"/>
    </source>
</evidence>
<dbReference type="AlphaFoldDB" id="A0AAN7UI28"/>
<dbReference type="Proteomes" id="UP001305414">
    <property type="component" value="Unassembled WGS sequence"/>
</dbReference>
<feature type="compositionally biased region" description="Low complexity" evidence="1">
    <location>
        <begin position="125"/>
        <end position="134"/>
    </location>
</feature>
<evidence type="ECO:0008006" key="4">
    <source>
        <dbReference type="Google" id="ProtNLM"/>
    </source>
</evidence>
<evidence type="ECO:0000256" key="1">
    <source>
        <dbReference type="SAM" id="MobiDB-lite"/>
    </source>
</evidence>
<dbReference type="EMBL" id="JAWHQM010000002">
    <property type="protein sequence ID" value="KAK5625766.1"/>
    <property type="molecule type" value="Genomic_DNA"/>
</dbReference>
<feature type="region of interest" description="Disordered" evidence="1">
    <location>
        <begin position="69"/>
        <end position="337"/>
    </location>
</feature>
<dbReference type="InterPro" id="IPR037647">
    <property type="entry name" value="HIRIP3"/>
</dbReference>
<protein>
    <recommendedName>
        <fullName evidence="4">Transcriptional regulator</fullName>
    </recommendedName>
</protein>
<reference evidence="2 3" key="1">
    <citation type="submission" date="2023-10" db="EMBL/GenBank/DDBJ databases">
        <title>Draft genome sequence of Xylaria bambusicola isolate GMP-LS, the root and basal stem rot pathogen of sugarcane in Indonesia.</title>
        <authorList>
            <person name="Selvaraj P."/>
            <person name="Muralishankar V."/>
            <person name="Muruganantham S."/>
            <person name="Sp S."/>
            <person name="Haryani S."/>
            <person name="Lau K.J.X."/>
            <person name="Naqvi N.I."/>
        </authorList>
    </citation>
    <scope>NUCLEOTIDE SEQUENCE [LARGE SCALE GENOMIC DNA]</scope>
    <source>
        <strain evidence="2">GMP-LS</strain>
    </source>
</reference>
<name>A0AAN7UI28_9PEZI</name>
<feature type="compositionally biased region" description="Basic and acidic residues" evidence="1">
    <location>
        <begin position="264"/>
        <end position="275"/>
    </location>
</feature>
<feature type="compositionally biased region" description="Acidic residues" evidence="1">
    <location>
        <begin position="154"/>
        <end position="164"/>
    </location>
</feature>
<feature type="compositionally biased region" description="Basic and acidic residues" evidence="1">
    <location>
        <begin position="77"/>
        <end position="87"/>
    </location>
</feature>
<comment type="caution">
    <text evidence="2">The sequence shown here is derived from an EMBL/GenBank/DDBJ whole genome shotgun (WGS) entry which is preliminary data.</text>
</comment>
<feature type="compositionally biased region" description="Basic and acidic residues" evidence="1">
    <location>
        <begin position="450"/>
        <end position="460"/>
    </location>
</feature>
<dbReference type="PANTHER" id="PTHR15410:SF2">
    <property type="entry name" value="HIRA-INTERACTING PROTEIN 3"/>
    <property type="match status" value="1"/>
</dbReference>
<accession>A0AAN7UI28</accession>
<feature type="compositionally biased region" description="Basic and acidic residues" evidence="1">
    <location>
        <begin position="137"/>
        <end position="153"/>
    </location>
</feature>
<organism evidence="2 3">
    <name type="scientific">Xylaria bambusicola</name>
    <dbReference type="NCBI Taxonomy" id="326684"/>
    <lineage>
        <taxon>Eukaryota</taxon>
        <taxon>Fungi</taxon>
        <taxon>Dikarya</taxon>
        <taxon>Ascomycota</taxon>
        <taxon>Pezizomycotina</taxon>
        <taxon>Sordariomycetes</taxon>
        <taxon>Xylariomycetidae</taxon>
        <taxon>Xylariales</taxon>
        <taxon>Xylariaceae</taxon>
        <taxon>Xylaria</taxon>
    </lineage>
</organism>
<gene>
    <name evidence="2" type="ORF">RRF57_001482</name>
</gene>
<proteinExistence type="predicted"/>
<keyword evidence="3" id="KW-1185">Reference proteome</keyword>
<sequence length="484" mass="53941">MAPSEEALERYLEEATRQLYSADPGAVTVNSVRQRVEEQNNLEKGFFVTQEWKARSKTLITEYVQNLLANDSPSSVREPKAEQDTKHAVKRSSTDEPSPSPVAKRQKRAGPTATSRNSKPKKESSSPALSALSDSDVESKKTTKKESKQKQESDSELSDLDLSEQDLKLDPKSKKPTATRKSKKEESESELSDLSSSEDKPKATKKRGRKPKKVEESEDDKKNTKASTSRSKRKAPIAKTKRTTKRSKVKSDSEDDMGMEDDVEMNKSNRDKGAGEGEEGDEAKPEETANKPPADDSDSSLSSVLDEPPPKKRKGRGAAKEAPKSKQSTPKELTGDEVEIKKLQGQLVKCGVRKIWGIELKKYDSDSKAKIRHLRNMLRDVGMDGRFSEAKAREIKERRELMGELEAVNEMNELWGLEGRGGRASRSKAVRKSLKEESDEDDDDDDDDDEKKSNDKDIEVKAASSRKSKRMADLAFLGSDSESE</sequence>
<feature type="compositionally biased region" description="Basic residues" evidence="1">
    <location>
        <begin position="230"/>
        <end position="248"/>
    </location>
</feature>
<feature type="compositionally biased region" description="Acidic residues" evidence="1">
    <location>
        <begin position="437"/>
        <end position="449"/>
    </location>
</feature>